<dbReference type="Proteomes" id="UP000248975">
    <property type="component" value="Unassembled WGS sequence"/>
</dbReference>
<sequence>MKKNMLVAEVDEEGRVIWVWRYDAGAVSAKPMQLGTAATAGLGSYETFGAPRQAIYDWIAAG</sequence>
<dbReference type="AlphaFoldDB" id="A0A2W5SIG7"/>
<protein>
    <submittedName>
        <fullName evidence="1">Uncharacterized protein</fullName>
    </submittedName>
</protein>
<organism evidence="1 2">
    <name type="scientific">Cereibacter sphaeroides</name>
    <name type="common">Rhodobacter sphaeroides</name>
    <dbReference type="NCBI Taxonomy" id="1063"/>
    <lineage>
        <taxon>Bacteria</taxon>
        <taxon>Pseudomonadati</taxon>
        <taxon>Pseudomonadota</taxon>
        <taxon>Alphaproteobacteria</taxon>
        <taxon>Rhodobacterales</taxon>
        <taxon>Paracoccaceae</taxon>
        <taxon>Cereibacter</taxon>
    </lineage>
</organism>
<accession>A0A2W5SIG7</accession>
<evidence type="ECO:0000313" key="2">
    <source>
        <dbReference type="Proteomes" id="UP000248975"/>
    </source>
</evidence>
<proteinExistence type="predicted"/>
<name>A0A2W5SIG7_CERSP</name>
<evidence type="ECO:0000313" key="1">
    <source>
        <dbReference type="EMBL" id="PZQ99135.1"/>
    </source>
</evidence>
<reference evidence="1 2" key="1">
    <citation type="submission" date="2017-08" db="EMBL/GenBank/DDBJ databases">
        <title>Infants hospitalized years apart are colonized by the same room-sourced microbial strains.</title>
        <authorList>
            <person name="Brooks B."/>
            <person name="Olm M.R."/>
            <person name="Firek B.A."/>
            <person name="Baker R."/>
            <person name="Thomas B.C."/>
            <person name="Morowitz M.J."/>
            <person name="Banfield J.F."/>
        </authorList>
    </citation>
    <scope>NUCLEOTIDE SEQUENCE [LARGE SCALE GENOMIC DNA]</scope>
    <source>
        <strain evidence="1">S2_003_000_R2_11</strain>
    </source>
</reference>
<gene>
    <name evidence="1" type="ORF">DI533_00005</name>
</gene>
<comment type="caution">
    <text evidence="1">The sequence shown here is derived from an EMBL/GenBank/DDBJ whole genome shotgun (WGS) entry which is preliminary data.</text>
</comment>
<dbReference type="EMBL" id="QFQS01000001">
    <property type="protein sequence ID" value="PZQ99135.1"/>
    <property type="molecule type" value="Genomic_DNA"/>
</dbReference>